<proteinExistence type="predicted"/>
<feature type="transmembrane region" description="Helical" evidence="1">
    <location>
        <begin position="76"/>
        <end position="97"/>
    </location>
</feature>
<keyword evidence="1" id="KW-0472">Membrane</keyword>
<name>W2WEI4_PHYNI</name>
<evidence type="ECO:0000313" key="2">
    <source>
        <dbReference type="EMBL" id="ETP08891.1"/>
    </source>
</evidence>
<dbReference type="Proteomes" id="UP000018958">
    <property type="component" value="Unassembled WGS sequence"/>
</dbReference>
<organism evidence="2 3">
    <name type="scientific">Phytophthora nicotianae CJ01A1</name>
    <dbReference type="NCBI Taxonomy" id="1317063"/>
    <lineage>
        <taxon>Eukaryota</taxon>
        <taxon>Sar</taxon>
        <taxon>Stramenopiles</taxon>
        <taxon>Oomycota</taxon>
        <taxon>Peronosporomycetes</taxon>
        <taxon>Peronosporales</taxon>
        <taxon>Peronosporaceae</taxon>
        <taxon>Phytophthora</taxon>
    </lineage>
</organism>
<accession>W2WEI4</accession>
<evidence type="ECO:0000256" key="1">
    <source>
        <dbReference type="SAM" id="Phobius"/>
    </source>
</evidence>
<keyword evidence="1" id="KW-0812">Transmembrane</keyword>
<keyword evidence="1" id="KW-1133">Transmembrane helix</keyword>
<feature type="transmembrane region" description="Helical" evidence="1">
    <location>
        <begin position="53"/>
        <end position="70"/>
    </location>
</feature>
<reference evidence="2 3" key="1">
    <citation type="submission" date="2013-11" db="EMBL/GenBank/DDBJ databases">
        <title>The Genome Sequence of Phytophthora parasitica CJ01A1.</title>
        <authorList>
            <consortium name="The Broad Institute Genomics Platform"/>
            <person name="Russ C."/>
            <person name="Tyler B."/>
            <person name="Panabieres F."/>
            <person name="Shan W."/>
            <person name="Tripathy S."/>
            <person name="Grunwald N."/>
            <person name="Machado M."/>
            <person name="Johnson C.S."/>
            <person name="Walker B."/>
            <person name="Young S.K."/>
            <person name="Zeng Q."/>
            <person name="Gargeya S."/>
            <person name="Fitzgerald M."/>
            <person name="Haas B."/>
            <person name="Abouelleil A."/>
            <person name="Allen A.W."/>
            <person name="Alvarado L."/>
            <person name="Arachchi H.M."/>
            <person name="Berlin A.M."/>
            <person name="Chapman S.B."/>
            <person name="Gainer-Dewar J."/>
            <person name="Goldberg J."/>
            <person name="Griggs A."/>
            <person name="Gujja S."/>
            <person name="Hansen M."/>
            <person name="Howarth C."/>
            <person name="Imamovic A."/>
            <person name="Ireland A."/>
            <person name="Larimer J."/>
            <person name="McCowan C."/>
            <person name="Murphy C."/>
            <person name="Pearson M."/>
            <person name="Poon T.W."/>
            <person name="Priest M."/>
            <person name="Roberts A."/>
            <person name="Saif S."/>
            <person name="Shea T."/>
            <person name="Sisk P."/>
            <person name="Sykes S."/>
            <person name="Wortman J."/>
            <person name="Nusbaum C."/>
            <person name="Birren B."/>
        </authorList>
    </citation>
    <scope>NUCLEOTIDE SEQUENCE [LARGE SCALE GENOMIC DNA]</scope>
    <source>
        <strain evidence="2 3">CJ01A1</strain>
    </source>
</reference>
<evidence type="ECO:0000313" key="3">
    <source>
        <dbReference type="Proteomes" id="UP000018958"/>
    </source>
</evidence>
<sequence>MDKKTNSDAHFCVSTEMMKVEAKCRGKLMQVSLVVQWRHQVSYHESKKKKIKLLLLRLGVAVIAALRVGNTNTGAGFYPIGSALALFTLCDCCTVHVQTLSCPQSA</sequence>
<comment type="caution">
    <text evidence="2">The sequence shown here is derived from an EMBL/GenBank/DDBJ whole genome shotgun (WGS) entry which is preliminary data.</text>
</comment>
<protein>
    <submittedName>
        <fullName evidence="2">Uncharacterized protein</fullName>
    </submittedName>
</protein>
<gene>
    <name evidence="2" type="ORF">F441_15192</name>
</gene>
<dbReference type="EMBL" id="ANIX01003068">
    <property type="protein sequence ID" value="ETP08891.1"/>
    <property type="molecule type" value="Genomic_DNA"/>
</dbReference>
<dbReference type="AlphaFoldDB" id="W2WEI4"/>